<evidence type="ECO:0000259" key="1">
    <source>
        <dbReference type="PROSITE" id="PS50878"/>
    </source>
</evidence>
<dbReference type="PROSITE" id="PS50878">
    <property type="entry name" value="RT_POL"/>
    <property type="match status" value="1"/>
</dbReference>
<protein>
    <submittedName>
        <fullName evidence="2">Putative reverse transcriptase</fullName>
    </submittedName>
</protein>
<feature type="non-terminal residue" evidence="2">
    <location>
        <position position="1"/>
    </location>
</feature>
<comment type="caution">
    <text evidence="2">The sequence shown here is derived from an EMBL/GenBank/DDBJ whole genome shotgun (WGS) entry which is preliminary data.</text>
</comment>
<keyword evidence="2" id="KW-0808">Transferase</keyword>
<evidence type="ECO:0000313" key="3">
    <source>
        <dbReference type="Proteomes" id="UP000324800"/>
    </source>
</evidence>
<dbReference type="Proteomes" id="UP000324800">
    <property type="component" value="Unassembled WGS sequence"/>
</dbReference>
<dbReference type="OrthoDB" id="6155893at2759"/>
<gene>
    <name evidence="2" type="ORF">EZS28_043836</name>
</gene>
<feature type="domain" description="Reverse transcriptase" evidence="1">
    <location>
        <begin position="274"/>
        <end position="458"/>
    </location>
</feature>
<evidence type="ECO:0000313" key="2">
    <source>
        <dbReference type="EMBL" id="KAA6360637.1"/>
    </source>
</evidence>
<dbReference type="PANTHER" id="PTHR33050:SF7">
    <property type="entry name" value="RIBONUCLEASE H"/>
    <property type="match status" value="1"/>
</dbReference>
<organism evidence="2 3">
    <name type="scientific">Streblomastix strix</name>
    <dbReference type="NCBI Taxonomy" id="222440"/>
    <lineage>
        <taxon>Eukaryota</taxon>
        <taxon>Metamonada</taxon>
        <taxon>Preaxostyla</taxon>
        <taxon>Oxymonadida</taxon>
        <taxon>Streblomastigidae</taxon>
        <taxon>Streblomastix</taxon>
    </lineage>
</organism>
<dbReference type="GO" id="GO:0003964">
    <property type="term" value="F:RNA-directed DNA polymerase activity"/>
    <property type="evidence" value="ECO:0007669"/>
    <property type="project" value="UniProtKB-KW"/>
</dbReference>
<dbReference type="SUPFAM" id="SSF56672">
    <property type="entry name" value="DNA/RNA polymerases"/>
    <property type="match status" value="1"/>
</dbReference>
<proteinExistence type="predicted"/>
<dbReference type="InterPro" id="IPR052055">
    <property type="entry name" value="Hepadnavirus_pol/RT"/>
</dbReference>
<dbReference type="Gene3D" id="3.10.10.10">
    <property type="entry name" value="HIV Type 1 Reverse Transcriptase, subunit A, domain 1"/>
    <property type="match status" value="1"/>
</dbReference>
<dbReference type="InterPro" id="IPR000477">
    <property type="entry name" value="RT_dom"/>
</dbReference>
<dbReference type="Gene3D" id="3.30.70.270">
    <property type="match status" value="1"/>
</dbReference>
<dbReference type="Pfam" id="PF00078">
    <property type="entry name" value="RVT_1"/>
    <property type="match status" value="1"/>
</dbReference>
<keyword evidence="2" id="KW-0695">RNA-directed DNA polymerase</keyword>
<keyword evidence="2" id="KW-0548">Nucleotidyltransferase</keyword>
<name>A0A5J4TQX6_9EUKA</name>
<accession>A0A5J4TQX6</accession>
<dbReference type="EMBL" id="SNRW01026667">
    <property type="protein sequence ID" value="KAA6360637.1"/>
    <property type="molecule type" value="Genomic_DNA"/>
</dbReference>
<dbReference type="InterPro" id="IPR043502">
    <property type="entry name" value="DNA/RNA_pol_sf"/>
</dbReference>
<sequence>GTGTSLTQLKNSTKLGVGSISPLTQRKMLREQDDGIRDPPILQQDVGIWDPPILQQMIMMKEQDVGIRDPPILQQVMMDQQRVGIRDPLTLQISQNPININKRNNLIKENRMKLKAQVNRIPLEQRNDMEQLIKESLYFPEADQLTNQETISRISERVASTYPICSLIDHSQIDTCITYHSSTEKGDQDTQIKSLLEEHQHPANIPIGGRLTHFVDAWKLIGADALVTRGIKAFWINTQAPQILERNMTNPVKIRSKDSQLALGKLIEKELLEDIIEEVPLNQLKWINPCFAIPKSEPGKWRKIMDCSLLNKFLCATHFIMEDVSNLRSILYPKDQMIKIDLESAFHHIQVDKELRPFLGFSFNQKYFLYKAMCFGTKHAPLVFHKTLRLVIKFIREVVKVRIISYCDDIIFLHQDLEELKEKKQQIINILTNFGWKISVKKSVLEPARVVEFLGWKIDSELDQLSMTDHRQKKMIRMLGQWRRIVQNKRLVKVKSLASFIGSLNFL</sequence>
<reference evidence="2 3" key="1">
    <citation type="submission" date="2019-03" db="EMBL/GenBank/DDBJ databases">
        <title>Single cell metagenomics reveals metabolic interactions within the superorganism composed of flagellate Streblomastix strix and complex community of Bacteroidetes bacteria on its surface.</title>
        <authorList>
            <person name="Treitli S.C."/>
            <person name="Kolisko M."/>
            <person name="Husnik F."/>
            <person name="Keeling P."/>
            <person name="Hampl V."/>
        </authorList>
    </citation>
    <scope>NUCLEOTIDE SEQUENCE [LARGE SCALE GENOMIC DNA]</scope>
    <source>
        <strain evidence="2">ST1C</strain>
    </source>
</reference>
<dbReference type="PANTHER" id="PTHR33050">
    <property type="entry name" value="REVERSE TRANSCRIPTASE DOMAIN-CONTAINING PROTEIN"/>
    <property type="match status" value="1"/>
</dbReference>
<dbReference type="InterPro" id="IPR043128">
    <property type="entry name" value="Rev_trsase/Diguanyl_cyclase"/>
</dbReference>
<dbReference type="AlphaFoldDB" id="A0A5J4TQX6"/>